<organism evidence="2 3">
    <name type="scientific">Chitinivorax tropicus</name>
    <dbReference type="NCBI Taxonomy" id="714531"/>
    <lineage>
        <taxon>Bacteria</taxon>
        <taxon>Pseudomonadati</taxon>
        <taxon>Pseudomonadota</taxon>
        <taxon>Betaproteobacteria</taxon>
        <taxon>Chitinivorax</taxon>
    </lineage>
</organism>
<proteinExistence type="predicted"/>
<dbReference type="InterPro" id="IPR010982">
    <property type="entry name" value="Lambda_DNA-bd_dom_sf"/>
</dbReference>
<comment type="caution">
    <text evidence="2">The sequence shown here is derived from an EMBL/GenBank/DDBJ whole genome shotgun (WGS) entry which is preliminary data.</text>
</comment>
<keyword evidence="3" id="KW-1185">Reference proteome</keyword>
<dbReference type="SMART" id="SM00530">
    <property type="entry name" value="HTH_XRE"/>
    <property type="match status" value="1"/>
</dbReference>
<dbReference type="Gene3D" id="1.10.260.40">
    <property type="entry name" value="lambda repressor-like DNA-binding domains"/>
    <property type="match status" value="1"/>
</dbReference>
<dbReference type="AlphaFoldDB" id="A0A840MS50"/>
<dbReference type="InterPro" id="IPR001387">
    <property type="entry name" value="Cro/C1-type_HTH"/>
</dbReference>
<dbReference type="GO" id="GO:0003677">
    <property type="term" value="F:DNA binding"/>
    <property type="evidence" value="ECO:0007669"/>
    <property type="project" value="InterPro"/>
</dbReference>
<gene>
    <name evidence="2" type="ORF">HNQ59_001326</name>
</gene>
<dbReference type="CDD" id="cd00093">
    <property type="entry name" value="HTH_XRE"/>
    <property type="match status" value="1"/>
</dbReference>
<reference evidence="2 3" key="1">
    <citation type="submission" date="2020-08" db="EMBL/GenBank/DDBJ databases">
        <title>Genomic Encyclopedia of Type Strains, Phase IV (KMG-IV): sequencing the most valuable type-strain genomes for metagenomic binning, comparative biology and taxonomic classification.</title>
        <authorList>
            <person name="Goeker M."/>
        </authorList>
    </citation>
    <scope>NUCLEOTIDE SEQUENCE [LARGE SCALE GENOMIC DNA]</scope>
    <source>
        <strain evidence="2 3">DSM 27165</strain>
    </source>
</reference>
<evidence type="ECO:0000259" key="1">
    <source>
        <dbReference type="PROSITE" id="PS50943"/>
    </source>
</evidence>
<feature type="domain" description="HTH cro/C1-type" evidence="1">
    <location>
        <begin position="22"/>
        <end position="77"/>
    </location>
</feature>
<evidence type="ECO:0000313" key="3">
    <source>
        <dbReference type="Proteomes" id="UP000575898"/>
    </source>
</evidence>
<name>A0A840MS50_9PROT</name>
<evidence type="ECO:0000313" key="2">
    <source>
        <dbReference type="EMBL" id="MBB5018041.1"/>
    </source>
</evidence>
<dbReference type="PROSITE" id="PS50943">
    <property type="entry name" value="HTH_CROC1"/>
    <property type="match status" value="1"/>
</dbReference>
<dbReference type="Proteomes" id="UP000575898">
    <property type="component" value="Unassembled WGS sequence"/>
</dbReference>
<dbReference type="Pfam" id="PF13560">
    <property type="entry name" value="HTH_31"/>
    <property type="match status" value="1"/>
</dbReference>
<dbReference type="SUPFAM" id="SSF47413">
    <property type="entry name" value="lambda repressor-like DNA-binding domains"/>
    <property type="match status" value="1"/>
</dbReference>
<dbReference type="RefSeq" id="WP_343074211.1">
    <property type="nucleotide sequence ID" value="NZ_JACHHY010000006.1"/>
</dbReference>
<sequence length="154" mass="17502">MLTLAGKHISDPRKMSPFARLLHDLRMRHGIRQGDLAKLLGHHQGYVSALEIGIKGPPPPEFVEKLISVLDLGADEQEELHEAVAASDRKMVIDAEAPTEVFWMLAALRERVPDLHPAQVRMIREIVELPDQLAQRTQEPITRLKRRRNTEAKM</sequence>
<protein>
    <submittedName>
        <fullName evidence="2">Transcriptional regulator with XRE-family HTH domain</fullName>
    </submittedName>
</protein>
<accession>A0A840MS50</accession>
<dbReference type="EMBL" id="JACHHY010000006">
    <property type="protein sequence ID" value="MBB5018041.1"/>
    <property type="molecule type" value="Genomic_DNA"/>
</dbReference>